<name>B7IZH1_BACC2</name>
<geneLocation type="plasmid" evidence="1 2">
    <name>pG9842_140</name>
</geneLocation>
<protein>
    <submittedName>
        <fullName evidence="1">Uncharacterized protein</fullName>
    </submittedName>
</protein>
<accession>B7IZH1</accession>
<gene>
    <name evidence="1" type="ordered locus">BCG9842_A0098</name>
</gene>
<dbReference type="HOGENOM" id="CLU_1212826_0_0_9"/>
<reference evidence="1 2" key="1">
    <citation type="submission" date="2008-10" db="EMBL/GenBank/DDBJ databases">
        <title>Genome sequence of Bacillus cereus G9842.</title>
        <authorList>
            <person name="Dodson R.J."/>
            <person name="Durkin A.S."/>
            <person name="Rosovitz M.J."/>
            <person name="Rasko D.A."/>
            <person name="Hoffmaster A."/>
            <person name="Ravel J."/>
            <person name="Sutton G."/>
        </authorList>
    </citation>
    <scope>NUCLEOTIDE SEQUENCE [LARGE SCALE GENOMIC DNA]</scope>
    <source>
        <strain evidence="1 2">G9842</strain>
        <plasmid evidence="1 2">pG9842_140</plasmid>
    </source>
</reference>
<dbReference type="EMBL" id="CP001188">
    <property type="protein sequence ID" value="ACK98803.1"/>
    <property type="molecule type" value="Genomic_DNA"/>
</dbReference>
<evidence type="ECO:0000313" key="2">
    <source>
        <dbReference type="Proteomes" id="UP000006744"/>
    </source>
</evidence>
<keyword evidence="1" id="KW-0614">Plasmid</keyword>
<sequence length="228" mass="26892">MSNIDPYLAIQQAQSMPSYIKEELESYESSLRKNNEILPEEDPYIDNRLRSNKPITFLSFVDELQQLWSNAGQPGEFIRHSPLKEEAEFPRITYRVMKREVSKDFKDIKPRHRGTIRHPYRDGEYVELYGQIFDLIVEFVIFSKSAEEADEIVLDLEEFIQTYTGFFKRNGVQEILFDSQGTDEVVQNQGINLAKRPMYYKMRFEKITVKFLNEIQKVQVVSKINNSL</sequence>
<dbReference type="KEGG" id="bcg:BCG9842_A0098"/>
<dbReference type="AlphaFoldDB" id="B7IZH1"/>
<dbReference type="Proteomes" id="UP000006744">
    <property type="component" value="Plasmid pG9842_140"/>
</dbReference>
<dbReference type="RefSeq" id="WP_000065118.1">
    <property type="nucleotide sequence ID" value="NC_011774.1"/>
</dbReference>
<proteinExistence type="predicted"/>
<evidence type="ECO:0000313" key="1">
    <source>
        <dbReference type="EMBL" id="ACK98803.1"/>
    </source>
</evidence>
<organism evidence="1 2">
    <name type="scientific">Bacillus cereus (strain G9842)</name>
    <dbReference type="NCBI Taxonomy" id="405531"/>
    <lineage>
        <taxon>Bacteria</taxon>
        <taxon>Bacillati</taxon>
        <taxon>Bacillota</taxon>
        <taxon>Bacilli</taxon>
        <taxon>Bacillales</taxon>
        <taxon>Bacillaceae</taxon>
        <taxon>Bacillus</taxon>
        <taxon>Bacillus cereus group</taxon>
    </lineage>
</organism>